<reference evidence="1 2" key="1">
    <citation type="submission" date="2023-12" db="EMBL/GenBank/DDBJ databases">
        <title>the genome sequence of Hyalangium sp. s54d21.</title>
        <authorList>
            <person name="Zhang X."/>
        </authorList>
    </citation>
    <scope>NUCLEOTIDE SEQUENCE [LARGE SCALE GENOMIC DNA]</scope>
    <source>
        <strain evidence="2">s54d21</strain>
    </source>
</reference>
<evidence type="ECO:0000313" key="2">
    <source>
        <dbReference type="Proteomes" id="UP001291309"/>
    </source>
</evidence>
<keyword evidence="2" id="KW-1185">Reference proteome</keyword>
<gene>
    <name evidence="1" type="ORF">SYV04_40950</name>
</gene>
<sequence>MPEVEFRYAVFISFFNHHNNALYLERGYENALIYSFNWGIRTLATPLYQGGWWGTREQGLSALDRACMRYAEVDVTLYESPQARAP</sequence>
<dbReference type="EMBL" id="JAXIVS010000023">
    <property type="protein sequence ID" value="MDY7232827.1"/>
    <property type="molecule type" value="Genomic_DNA"/>
</dbReference>
<accession>A0ABU5HJ26</accession>
<comment type="caution">
    <text evidence="1">The sequence shown here is derived from an EMBL/GenBank/DDBJ whole genome shotgun (WGS) entry which is preliminary data.</text>
</comment>
<organism evidence="1 2">
    <name type="scientific">Hyalangium rubrum</name>
    <dbReference type="NCBI Taxonomy" id="3103134"/>
    <lineage>
        <taxon>Bacteria</taxon>
        <taxon>Pseudomonadati</taxon>
        <taxon>Myxococcota</taxon>
        <taxon>Myxococcia</taxon>
        <taxon>Myxococcales</taxon>
        <taxon>Cystobacterineae</taxon>
        <taxon>Archangiaceae</taxon>
        <taxon>Hyalangium</taxon>
    </lineage>
</organism>
<proteinExistence type="predicted"/>
<dbReference type="RefSeq" id="WP_321551540.1">
    <property type="nucleotide sequence ID" value="NZ_JAXIVS010000023.1"/>
</dbReference>
<name>A0ABU5HJ26_9BACT</name>
<protein>
    <submittedName>
        <fullName evidence="1">Uncharacterized protein</fullName>
    </submittedName>
</protein>
<dbReference type="Proteomes" id="UP001291309">
    <property type="component" value="Unassembled WGS sequence"/>
</dbReference>
<evidence type="ECO:0000313" key="1">
    <source>
        <dbReference type="EMBL" id="MDY7232827.1"/>
    </source>
</evidence>